<gene>
    <name evidence="6" type="ORF">CASFOL_030976</name>
</gene>
<keyword evidence="5" id="KW-0812">Transmembrane</keyword>
<evidence type="ECO:0000256" key="1">
    <source>
        <dbReference type="ARBA" id="ARBA00010746"/>
    </source>
</evidence>
<name>A0ABD3C7G6_9LAMI</name>
<comment type="caution">
    <text evidence="6">The sequence shown here is derived from an EMBL/GenBank/DDBJ whole genome shotgun (WGS) entry which is preliminary data.</text>
</comment>
<dbReference type="AlphaFoldDB" id="A0ABD3C7G6"/>
<keyword evidence="5" id="KW-0472">Membrane</keyword>
<evidence type="ECO:0000256" key="4">
    <source>
        <dbReference type="RuleBase" id="RU363099"/>
    </source>
</evidence>
<comment type="subcellular location">
    <subcellularLocation>
        <location evidence="4">Secreted</location>
        <location evidence="4">Extracellular space</location>
        <location evidence="4">Apoplast</location>
    </subcellularLocation>
</comment>
<dbReference type="Pfam" id="PF03018">
    <property type="entry name" value="Dirigent"/>
    <property type="match status" value="1"/>
</dbReference>
<evidence type="ECO:0000256" key="2">
    <source>
        <dbReference type="ARBA" id="ARBA00011738"/>
    </source>
</evidence>
<evidence type="ECO:0000313" key="7">
    <source>
        <dbReference type="Proteomes" id="UP001632038"/>
    </source>
</evidence>
<comment type="function">
    <text evidence="4">Dirigent proteins impart stereoselectivity on the phenoxy radical-coupling reaction, yielding optically active lignans from two molecules of coniferyl alcohol in the biosynthesis of lignans, flavonolignans, and alkaloids and thus plays a central role in plant secondary metabolism.</text>
</comment>
<organism evidence="6 7">
    <name type="scientific">Castilleja foliolosa</name>
    <dbReference type="NCBI Taxonomy" id="1961234"/>
    <lineage>
        <taxon>Eukaryota</taxon>
        <taxon>Viridiplantae</taxon>
        <taxon>Streptophyta</taxon>
        <taxon>Embryophyta</taxon>
        <taxon>Tracheophyta</taxon>
        <taxon>Spermatophyta</taxon>
        <taxon>Magnoliopsida</taxon>
        <taxon>eudicotyledons</taxon>
        <taxon>Gunneridae</taxon>
        <taxon>Pentapetalae</taxon>
        <taxon>asterids</taxon>
        <taxon>lamiids</taxon>
        <taxon>Lamiales</taxon>
        <taxon>Orobanchaceae</taxon>
        <taxon>Pedicularideae</taxon>
        <taxon>Castillejinae</taxon>
        <taxon>Castilleja</taxon>
    </lineage>
</organism>
<keyword evidence="5" id="KW-1133">Transmembrane helix</keyword>
<keyword evidence="7" id="KW-1185">Reference proteome</keyword>
<reference evidence="7" key="1">
    <citation type="journal article" date="2024" name="IScience">
        <title>Strigolactones Initiate the Formation of Haustorium-like Structures in Castilleja.</title>
        <authorList>
            <person name="Buerger M."/>
            <person name="Peterson D."/>
            <person name="Chory J."/>
        </authorList>
    </citation>
    <scope>NUCLEOTIDE SEQUENCE [LARGE SCALE GENOMIC DNA]</scope>
</reference>
<comment type="similarity">
    <text evidence="1 4">Belongs to the plant dirigent protein family.</text>
</comment>
<evidence type="ECO:0000256" key="5">
    <source>
        <dbReference type="SAM" id="Phobius"/>
    </source>
</evidence>
<dbReference type="Gene3D" id="2.40.480.10">
    <property type="entry name" value="Allene oxide cyclase-like"/>
    <property type="match status" value="1"/>
</dbReference>
<dbReference type="InterPro" id="IPR004265">
    <property type="entry name" value="Dirigent"/>
</dbReference>
<dbReference type="GO" id="GO:0009699">
    <property type="term" value="P:phenylpropanoid biosynthetic process"/>
    <property type="evidence" value="ECO:0007669"/>
    <property type="project" value="UniProtKB-ARBA"/>
</dbReference>
<accession>A0ABD3C7G6</accession>
<evidence type="ECO:0000256" key="3">
    <source>
        <dbReference type="ARBA" id="ARBA00022525"/>
    </source>
</evidence>
<keyword evidence="4" id="KW-0052">Apoplast</keyword>
<sequence>MSLKPFSTTQIMSTITFQKLTLFTIFTILFLISNLIPITNSSHHHHHSNKGSSGRPKSPKLTNLHFYFHDIVSGPNRTAVPIVPPTTNSSFGSVSMIDDPLTAGPSNRSRVVGRAQGFYASADQKTLGLLMVMNFVFTDRKFNGSTLSVLGRNEAMSLVREMAIVGGTGAFRFCHGYALARTQYIDSVVAVVEYNVTILHY</sequence>
<proteinExistence type="inferred from homology"/>
<keyword evidence="3 4" id="KW-0964">Secreted</keyword>
<feature type="transmembrane region" description="Helical" evidence="5">
    <location>
        <begin position="20"/>
        <end position="38"/>
    </location>
</feature>
<protein>
    <recommendedName>
        <fullName evidence="4">Dirigent protein</fullName>
    </recommendedName>
</protein>
<evidence type="ECO:0000313" key="6">
    <source>
        <dbReference type="EMBL" id="KAL3625522.1"/>
    </source>
</evidence>
<dbReference type="Proteomes" id="UP001632038">
    <property type="component" value="Unassembled WGS sequence"/>
</dbReference>
<comment type="subunit">
    <text evidence="2 4">Homodimer.</text>
</comment>
<dbReference type="PANTHER" id="PTHR21495">
    <property type="entry name" value="NUCLEOPORIN-RELATED"/>
    <property type="match status" value="1"/>
</dbReference>
<dbReference type="GO" id="GO:0048046">
    <property type="term" value="C:apoplast"/>
    <property type="evidence" value="ECO:0007669"/>
    <property type="project" value="UniProtKB-SubCell"/>
</dbReference>
<dbReference type="EMBL" id="JAVIJP010000052">
    <property type="protein sequence ID" value="KAL3625522.1"/>
    <property type="molecule type" value="Genomic_DNA"/>
</dbReference>
<dbReference type="InterPro" id="IPR044859">
    <property type="entry name" value="Allene_oxi_cyc_Dirigent"/>
</dbReference>